<evidence type="ECO:0000259" key="9">
    <source>
        <dbReference type="Pfam" id="PF20467"/>
    </source>
</evidence>
<protein>
    <recommendedName>
        <fullName evidence="1">site-specific DNA-methyltransferase (adenine-specific)</fullName>
        <ecNumber evidence="1">2.1.1.72</ecNumber>
    </recommendedName>
</protein>
<dbReference type="Pfam" id="PF20464">
    <property type="entry name" value="MmeI_N"/>
    <property type="match status" value="1"/>
</dbReference>
<evidence type="ECO:0000256" key="2">
    <source>
        <dbReference type="ARBA" id="ARBA00022603"/>
    </source>
</evidence>
<evidence type="ECO:0000259" key="10">
    <source>
        <dbReference type="Pfam" id="PF20473"/>
    </source>
</evidence>
<keyword evidence="3" id="KW-0808">Transferase</keyword>
<dbReference type="EMBL" id="BDQM01000017">
    <property type="protein sequence ID" value="GAW96672.1"/>
    <property type="molecule type" value="Genomic_DNA"/>
</dbReference>
<dbReference type="Gene3D" id="3.40.50.150">
    <property type="entry name" value="Vaccinia Virus protein VP39"/>
    <property type="match status" value="1"/>
</dbReference>
<dbReference type="InterPro" id="IPR002052">
    <property type="entry name" value="DNA_methylase_N6_adenine_CS"/>
</dbReference>
<feature type="domain" description="MmeI-like N-terminal" evidence="6">
    <location>
        <begin position="11"/>
        <end position="173"/>
    </location>
</feature>
<evidence type="ECO:0000256" key="5">
    <source>
        <dbReference type="ARBA" id="ARBA00047942"/>
    </source>
</evidence>
<dbReference type="InterPro" id="IPR046816">
    <property type="entry name" value="MmeI_Mtase"/>
</dbReference>
<evidence type="ECO:0000256" key="3">
    <source>
        <dbReference type="ARBA" id="ARBA00022679"/>
    </source>
</evidence>
<feature type="domain" description="MmeI-like C-terminal" evidence="9">
    <location>
        <begin position="826"/>
        <end position="902"/>
    </location>
</feature>
<name>A0ABQ0MWC3_9GAMM</name>
<evidence type="ECO:0000256" key="4">
    <source>
        <dbReference type="ARBA" id="ARBA00022691"/>
    </source>
</evidence>
<gene>
    <name evidence="11" type="ORF">MTCD1_02292</name>
</gene>
<comment type="caution">
    <text evidence="11">The sequence shown here is derived from an EMBL/GenBank/DDBJ whole genome shotgun (WGS) entry which is preliminary data.</text>
</comment>
<feature type="domain" description="MmeI-like target recognition" evidence="8">
    <location>
        <begin position="620"/>
        <end position="821"/>
    </location>
</feature>
<dbReference type="Pfam" id="PF20465">
    <property type="entry name" value="MmeI_hel"/>
    <property type="match status" value="1"/>
</dbReference>
<dbReference type="Proteomes" id="UP000197068">
    <property type="component" value="Unassembled WGS sequence"/>
</dbReference>
<dbReference type="Pfam" id="PF20466">
    <property type="entry name" value="MmeI_TRD"/>
    <property type="match status" value="1"/>
</dbReference>
<dbReference type="InterPro" id="IPR046820">
    <property type="entry name" value="MmeI_TRD"/>
</dbReference>
<dbReference type="PANTHER" id="PTHR33841:SF1">
    <property type="entry name" value="DNA METHYLTRANSFERASE A"/>
    <property type="match status" value="1"/>
</dbReference>
<dbReference type="Pfam" id="PF20467">
    <property type="entry name" value="MmeI_C"/>
    <property type="match status" value="1"/>
</dbReference>
<proteinExistence type="predicted"/>
<sequence length="902" mass="104106">MPLSWNEIRERAVEFSREWKSAKRENAESQTFWNEFFKVFGISRRRIATFEEPVKKLSGKHGFIDLFWKGVLLVEHKSRGKNLDKAYSQALEYFDSLKEYELPKFVLVSDFENFRLHDLDENKEYEFKLSELEENIHLLGFIAGYTQKTHRDEVPVNIVAAEKMGKLHDDLLNAGFQGHELEVFLMRLLFCLFSDDTGLFEKNIFADYLRDNTKEDGSDLGERLASIFQTLDKEVDKRQQNIDVLLNEFPYVNGSLFKERLETVHFNSKQRETLLECTGFNWSSISPAIFGSMFQSAMDPSKRRELSAHYTSESNILKVINSLFLDELETEFAQIKLIKSGKIKHLKNFQLKIANLKFFDPACGCGSFLIMTYRELRKLEINILLEAQKTRGFEDDMSSIVSIGQFYGIEKEEFPAKIAETALWLTDHQMNNELSKVCSIQRSSLPLNRTMSIKHDNALTVEWESIIPKNEVNFIFGNPPFKGAGDRQKSQQRTEIKNIYPGKTGAGKLNYVAGWFLLASQYIQGTNIKVAFVAINSVTKGEQVGILWNTLLNLYNIKINFAHRSFKWKNEARKNAGVHVVIIGFSLNHCSNKFIFDYPDPSGLPQKIKVKKISPYLIESNNTLIISRTAPICPVPTIRKGNQPTDGGNLIFSDKEKIEIIINEPNVKPYIKRLMGSEELLHDVKLWCLWLVDASPKELKSLKIVQKRLKIVKALRESSSDKATIKRAATPGLFREQNNPASYLAIPTTTSEKRKYLTVKFLNGTIIPNNNLFIMPNAEWWHFGIISSTMKRVWTEHVCGRTDNRNRYSKNIGFNNFPWPENVAAKLKEEVEKAAKEVCKTRSNYPNDSLADLYNPVLMPKKLVDAHRELDKLVEKCYQKSTFKDDFDRLELLFELYEEYTK</sequence>
<evidence type="ECO:0000259" key="6">
    <source>
        <dbReference type="Pfam" id="PF20464"/>
    </source>
</evidence>
<keyword evidence="12" id="KW-1185">Reference proteome</keyword>
<dbReference type="InterPro" id="IPR050953">
    <property type="entry name" value="N4_N6_ade-DNA_methylase"/>
</dbReference>
<comment type="catalytic activity">
    <reaction evidence="5">
        <text>a 2'-deoxyadenosine in DNA + S-adenosyl-L-methionine = an N(6)-methyl-2'-deoxyadenosine in DNA + S-adenosyl-L-homocysteine + H(+)</text>
        <dbReference type="Rhea" id="RHEA:15197"/>
        <dbReference type="Rhea" id="RHEA-COMP:12418"/>
        <dbReference type="Rhea" id="RHEA-COMP:12419"/>
        <dbReference type="ChEBI" id="CHEBI:15378"/>
        <dbReference type="ChEBI" id="CHEBI:57856"/>
        <dbReference type="ChEBI" id="CHEBI:59789"/>
        <dbReference type="ChEBI" id="CHEBI:90615"/>
        <dbReference type="ChEBI" id="CHEBI:90616"/>
        <dbReference type="EC" id="2.1.1.72"/>
    </reaction>
</comment>
<keyword evidence="4" id="KW-0949">S-adenosyl-L-methionine</keyword>
<dbReference type="Pfam" id="PF20473">
    <property type="entry name" value="MmeI_Mtase"/>
    <property type="match status" value="1"/>
</dbReference>
<dbReference type="InterPro" id="IPR046818">
    <property type="entry name" value="MmeI_C"/>
</dbReference>
<evidence type="ECO:0000313" key="12">
    <source>
        <dbReference type="Proteomes" id="UP000197068"/>
    </source>
</evidence>
<dbReference type="EC" id="2.1.1.72" evidence="1"/>
<dbReference type="PROSITE" id="PS00092">
    <property type="entry name" value="N6_MTASE"/>
    <property type="match status" value="1"/>
</dbReference>
<reference evidence="11 12" key="1">
    <citation type="submission" date="2017-06" db="EMBL/GenBank/DDBJ databases">
        <title>Whole Genome Sequences of Colwellia marinimaniae MTCD1.</title>
        <authorList>
            <person name="Kusumoto H."/>
            <person name="Inoue M."/>
            <person name="Tanikawa K."/>
            <person name="Maeji H."/>
            <person name="Cameron J.H."/>
            <person name="Bartlett D.H."/>
        </authorList>
    </citation>
    <scope>NUCLEOTIDE SEQUENCE [LARGE SCALE GENOMIC DNA]</scope>
    <source>
        <strain evidence="11 12">MTCD1</strain>
    </source>
</reference>
<feature type="domain" description="MmeI-like helicase spacer" evidence="7">
    <location>
        <begin position="179"/>
        <end position="257"/>
    </location>
</feature>
<dbReference type="RefSeq" id="WP_057179687.1">
    <property type="nucleotide sequence ID" value="NZ_BDQM01000017.1"/>
</dbReference>
<dbReference type="SUPFAM" id="SSF53335">
    <property type="entry name" value="S-adenosyl-L-methionine-dependent methyltransferases"/>
    <property type="match status" value="1"/>
</dbReference>
<evidence type="ECO:0000313" key="11">
    <source>
        <dbReference type="EMBL" id="GAW96672.1"/>
    </source>
</evidence>
<dbReference type="PANTHER" id="PTHR33841">
    <property type="entry name" value="DNA METHYLTRANSFERASE YEEA-RELATED"/>
    <property type="match status" value="1"/>
</dbReference>
<keyword evidence="2" id="KW-0489">Methyltransferase</keyword>
<evidence type="ECO:0000256" key="1">
    <source>
        <dbReference type="ARBA" id="ARBA00011900"/>
    </source>
</evidence>
<dbReference type="InterPro" id="IPR046819">
    <property type="entry name" value="MmeI_hel"/>
</dbReference>
<evidence type="ECO:0000259" key="7">
    <source>
        <dbReference type="Pfam" id="PF20465"/>
    </source>
</evidence>
<dbReference type="InterPro" id="IPR046817">
    <property type="entry name" value="MmeI_N"/>
</dbReference>
<dbReference type="InterPro" id="IPR029063">
    <property type="entry name" value="SAM-dependent_MTases_sf"/>
</dbReference>
<organism evidence="11 12">
    <name type="scientific">Colwellia marinimaniae</name>
    <dbReference type="NCBI Taxonomy" id="1513592"/>
    <lineage>
        <taxon>Bacteria</taxon>
        <taxon>Pseudomonadati</taxon>
        <taxon>Pseudomonadota</taxon>
        <taxon>Gammaproteobacteria</taxon>
        <taxon>Alteromonadales</taxon>
        <taxon>Colwelliaceae</taxon>
        <taxon>Colwellia</taxon>
    </lineage>
</organism>
<accession>A0ABQ0MWC3</accession>
<feature type="domain" description="MmeI-like DNA-methyltransferase" evidence="10">
    <location>
        <begin position="342"/>
        <end position="597"/>
    </location>
</feature>
<evidence type="ECO:0000259" key="8">
    <source>
        <dbReference type="Pfam" id="PF20466"/>
    </source>
</evidence>